<dbReference type="CDD" id="cd00051">
    <property type="entry name" value="EFh"/>
    <property type="match status" value="1"/>
</dbReference>
<dbReference type="Proteomes" id="UP000095280">
    <property type="component" value="Unplaced"/>
</dbReference>
<accession>A0A1I8I6I5</accession>
<feature type="region of interest" description="Disordered" evidence="12">
    <location>
        <begin position="2269"/>
        <end position="2297"/>
    </location>
</feature>
<dbReference type="WBParaSite" id="maker-uti_cns_0010199-snap-gene-0.5-mRNA-1">
    <property type="protein sequence ID" value="maker-uti_cns_0010199-snap-gene-0.5-mRNA-1"/>
    <property type="gene ID" value="maker-uti_cns_0010199-snap-gene-0.5"/>
</dbReference>
<evidence type="ECO:0000313" key="15">
    <source>
        <dbReference type="Proteomes" id="UP000095280"/>
    </source>
</evidence>
<keyword evidence="6" id="KW-0999">Mitochondrion inner membrane</keyword>
<dbReference type="InterPro" id="IPR002048">
    <property type="entry name" value="EF_hand_dom"/>
</dbReference>
<organism evidence="15 16">
    <name type="scientific">Macrostomum lignano</name>
    <dbReference type="NCBI Taxonomy" id="282301"/>
    <lineage>
        <taxon>Eukaryota</taxon>
        <taxon>Metazoa</taxon>
        <taxon>Spiralia</taxon>
        <taxon>Lophotrochozoa</taxon>
        <taxon>Platyhelminthes</taxon>
        <taxon>Rhabditophora</taxon>
        <taxon>Macrostomorpha</taxon>
        <taxon>Macrostomida</taxon>
        <taxon>Macrostomidae</taxon>
        <taxon>Macrostomum</taxon>
    </lineage>
</organism>
<dbReference type="GO" id="GO:0005509">
    <property type="term" value="F:calcium ion binding"/>
    <property type="evidence" value="ECO:0007669"/>
    <property type="project" value="InterPro"/>
</dbReference>
<keyword evidence="3" id="KW-0813">Transport</keyword>
<protein>
    <submittedName>
        <fullName evidence="16">NAD-specific glutamate dehydrogenase</fullName>
    </submittedName>
</protein>
<keyword evidence="5" id="KW-0677">Repeat</keyword>
<feature type="region of interest" description="Disordered" evidence="12">
    <location>
        <begin position="2314"/>
        <end position="2375"/>
    </location>
</feature>
<dbReference type="InterPro" id="IPR018108">
    <property type="entry name" value="MCP_transmembrane"/>
</dbReference>
<feature type="repeat" description="Solcar" evidence="11">
    <location>
        <begin position="1383"/>
        <end position="1469"/>
    </location>
</feature>
<dbReference type="InterPro" id="IPR023395">
    <property type="entry name" value="MCP_dom_sf"/>
</dbReference>
<comment type="similarity">
    <text evidence="2">Belongs to the mitochondrial carrier (TC 2.A.29) family.</text>
</comment>
<dbReference type="GO" id="GO:0015218">
    <property type="term" value="F:pyrimidine nucleotide transmembrane transporter activity"/>
    <property type="evidence" value="ECO:0007669"/>
    <property type="project" value="InterPro"/>
</dbReference>
<feature type="compositionally biased region" description="Low complexity" evidence="12">
    <location>
        <begin position="1212"/>
        <end position="1228"/>
    </location>
</feature>
<feature type="region of interest" description="Disordered" evidence="12">
    <location>
        <begin position="1862"/>
        <end position="1929"/>
    </location>
</feature>
<dbReference type="PROSITE" id="PS50920">
    <property type="entry name" value="SOLCAR"/>
    <property type="match status" value="3"/>
</dbReference>
<dbReference type="PROSITE" id="PS00018">
    <property type="entry name" value="EF_HAND_1"/>
    <property type="match status" value="2"/>
</dbReference>
<dbReference type="SUPFAM" id="SSF52047">
    <property type="entry name" value="RNI-like"/>
    <property type="match status" value="1"/>
</dbReference>
<evidence type="ECO:0000256" key="4">
    <source>
        <dbReference type="ARBA" id="ARBA00022692"/>
    </source>
</evidence>
<dbReference type="SUPFAM" id="SSF103506">
    <property type="entry name" value="Mitochondrial carrier"/>
    <property type="match status" value="1"/>
</dbReference>
<evidence type="ECO:0000256" key="11">
    <source>
        <dbReference type="PROSITE-ProRule" id="PRU00282"/>
    </source>
</evidence>
<dbReference type="SMART" id="SM00368">
    <property type="entry name" value="LRR_RI"/>
    <property type="match status" value="6"/>
</dbReference>
<evidence type="ECO:0000259" key="14">
    <source>
        <dbReference type="PROSITE" id="PS50222"/>
    </source>
</evidence>
<feature type="repeat" description="Solcar" evidence="11">
    <location>
        <begin position="1255"/>
        <end position="1375"/>
    </location>
</feature>
<keyword evidence="15" id="KW-1185">Reference proteome</keyword>
<keyword evidence="7" id="KW-0106">Calcium</keyword>
<dbReference type="InterPro" id="IPR049562">
    <property type="entry name" value="SLC25A33/36-like"/>
</dbReference>
<evidence type="ECO:0000256" key="6">
    <source>
        <dbReference type="ARBA" id="ARBA00022792"/>
    </source>
</evidence>
<feature type="chain" id="PRO_5009320731" evidence="13">
    <location>
        <begin position="30"/>
        <end position="2633"/>
    </location>
</feature>
<proteinExistence type="inferred from homology"/>
<evidence type="ECO:0000256" key="3">
    <source>
        <dbReference type="ARBA" id="ARBA00022448"/>
    </source>
</evidence>
<keyword evidence="10 11" id="KW-0472">Membrane</keyword>
<dbReference type="SUPFAM" id="SSF47473">
    <property type="entry name" value="EF-hand"/>
    <property type="match status" value="1"/>
</dbReference>
<dbReference type="PROSITE" id="PS50222">
    <property type="entry name" value="EF_HAND_2"/>
    <property type="match status" value="2"/>
</dbReference>
<feature type="domain" description="EF-hand" evidence="14">
    <location>
        <begin position="1016"/>
        <end position="1051"/>
    </location>
</feature>
<evidence type="ECO:0000256" key="10">
    <source>
        <dbReference type="ARBA" id="ARBA00023136"/>
    </source>
</evidence>
<evidence type="ECO:0000256" key="13">
    <source>
        <dbReference type="SAM" id="SignalP"/>
    </source>
</evidence>
<evidence type="ECO:0000256" key="5">
    <source>
        <dbReference type="ARBA" id="ARBA00022737"/>
    </source>
</evidence>
<feature type="domain" description="EF-hand" evidence="14">
    <location>
        <begin position="1052"/>
        <end position="1087"/>
    </location>
</feature>
<dbReference type="InterPro" id="IPR032675">
    <property type="entry name" value="LRR_dom_sf"/>
</dbReference>
<feature type="repeat" description="Solcar" evidence="11">
    <location>
        <begin position="1491"/>
        <end position="1575"/>
    </location>
</feature>
<sequence>LPDANVLVVHLHCGLVVLVCPGGQPQVLGAVEVAHRIAVGVAPRLRVGRVGQLVAEVVHTADRHVHDDVEGLVERGQTGRSARRFPRVPGRFVKRLLGLLVHPELLAVLPEALGRVDRHDVLAVEGEAAAKAECEVVDGAQSGGLDRVDNVAASRSPGAAHPLVQVAVADELFATILGGQSRLDKQLAIAGKAVPSVVVVILELFVLKVDQHKSFRVVVGGGDVVVVVGGAVLYSQRCPLERLTVDDGHVPVGDIVSVFEFHPLPVHQLVVNGIEQVDVHVANFDAVKSFLKEKGRRKELSRFPNCCDKRKNVYLNARCFDVPAAQARFQLPDANVVHLHCGLVFLVLPGRQPQVLGAVEVAHRIAVGVAPRLRVGRVGQLVAEVVHTADRHVHDDVEGLVERGQTGRSARHFPRVPGRFVKRLLGLLVHPELLAVLPEALGRVDRHDVLAIEGEAAAECECVGGAQSGGLNRVDNVAASRRPGAAPPLVSGAQVQVAVADELFAAILGSQGRLDEELAVAALSGSLEPLTVDDGHVPVGDIVSVFEVHPLPVHQLVVNGIAQVDVHIADFDAVDELIPTVVVNCSVRCGSLRAGRHCGSQQEKVGKFIHTPEAEAPQATEAPVETSKARLSMVDAVPDDEDELLMKLQDDAAYDTDLEEAPKKERPDITGVRRGVYLKRCSEVGAHPVGRYVKRPADRKLRLSHRCMSAKEADAITYALELSPDVADLNMRDNRLGPEGFDFVNCLLKDNVHLYKLNISGNALGREGMAQLKSALLRNNTISVLDASGNDFDERTGQDWKEILLANDRLSQLNLSHNQLGSDGATALAEGISANDSLCNLNLSWNCIRLKGAVELAKAIRVNKSLRELHLQFNGFSSEGALEVAASLLENRTLRLLDLSGNRIWRQAAGPFARALKKNKKLRVLRLRTNPLLNDGVMEILKVLHAEEQISLEMLDVEDITVTQELMSLYRSIRANNPKFRIRIRTVIKRDGTVERVRDEFSTENPLEVLLMFMQEKNLRLIDLFKNLDKDQSNSISRDEFVIGLRDFEVPLTEDQIDQLIDTLDKDGDGEIDLAEILNINKEFRDVKRRAIHRVRQRRATVRVRDAEIAARAITRLQTLAAASSSFTEEHHSCSSESDGEAASGRRHRLSCASAPEVAAAAFSGGHRPRPVQPEKCCRTSGRLQQKQQQQQRKKQPETPASAGGSKSLRFAAAAGEGGNPAAAAGAGTPTRRRTSVLSSAVRQRRESQQRQQEQNKSWLPTSKSVAGTTGALFTSPLEIVKTRLQGSVNTWSGPTAVLSTAGAGPQSQLLIQQGGLAARLRYVPSNHLSIMSCVRHIYRAEGARALFKGLTMTIAGVLPSRAIYFGAYFNGQEMFAPAYAKGTHGNVFAASSFASFVSSTLTNPIWYVKTRMQLDQSPSAKSLTVWQCTVDTWRRGGFFAFFKGIQASYIGIVETSLQFVLYEHLKRSLMQMSRGADSSANRDLTLTSADDVLYCTLASGISKTVSTVTCYPHEVLRTRLRQEGSRYHGLAQSLRLIVHEEGFWALYKGMLTHFVRQIPNTCIVLTTYEAKNERTVAYACLKLAAYYSLPSALPPHQLLIKQLVYFLNRQNRSTQHSELNSFNLYSLSVVENIWRSVQSAGASSRSPDGALPLLAEAEHLALAVTKHAPLEGGQVLGASLATVAGLSTTTDGDGPGQRPARCLFRFYDRTYLRMQSVHYSETMTSKTKINYLNLNLNLSEFELQTIARKVNRKDENIALVKKWVHPVDTSTQRIPAFGSNRTNKVPGILNIGCRNKLSARNFLAPFRRVSSGGSGGAEGSFGSGRRRRTRMWTTPSVTTASTSRRAISSVLDDAAELGDWERAGWPSTDKSSSPGRIPHLSTEVTRTGQDVSAAAAVPTAVPRCSRKPKLRLQNSTGSTLEAPDETAAERPIAQSDLCALARQLHSRVVQLRGFDHLGAAHRPGRLQGAAAAASPGGEALRWGFENQKSLISQCDPIEIESANSAAVSSPSLKRNQMRSFSRLLGPAEAAEVDSFSAAAGAAAAAAAGVEIGRPKKSRTTGAGADAEATAEAVAAALGAKPRTVSASRRRSGVEVDLAGALAPVVDADVGADGPRRAAAAASARRSRSACSSRATSCLTAPLRGGRRPADVDVVDVVVVAAGGAAAGGSEKRTSWSKGGSRANCICPSDHTVDKSCQIPALLSGVQVGADRPQTGLQDVQQAGRQVQHQTVAADPAGGRQVGLDAFGDACALRLQLLQGQAAQLRRRQRQARSATAGQLVPTGQQGEAARVGRSRSVFGQRKRVILPAREADGAQDVVKAQPVRHRRGPLGVPGSQRRSSDSEQAARTDESSGWRLNRRPRMDISDSPVSRRPTTEWLAPGLAHELQSLQAGPQVAAVSGGQAGHSQPIARQALGTADLQQPVDQAGLRRIRQAKLQRQRPQVTQGRHERIVADADDWPHERPLIAAFLWRRLAKKSKKNSGDQGVHGGRRSPVDLVQHQTAGHQRGRAVAVAANSAKTHGAATASDSVQSSSKLINTAIVASVHLDNIVAALPGRQRPTRVVILRRLVLPRLGLLLLELPSLLPAVAIVVVLADGNSRRCRDDRLSTRPAEHGVIPGFEPVQQSSVSGFIG</sequence>
<dbReference type="Pfam" id="PF00153">
    <property type="entry name" value="Mito_carr"/>
    <property type="match status" value="3"/>
</dbReference>
<dbReference type="InterPro" id="IPR011992">
    <property type="entry name" value="EF-hand-dom_pair"/>
</dbReference>
<evidence type="ECO:0000256" key="8">
    <source>
        <dbReference type="ARBA" id="ARBA00022989"/>
    </source>
</evidence>
<dbReference type="Gene3D" id="3.80.10.10">
    <property type="entry name" value="Ribonuclease Inhibitor"/>
    <property type="match status" value="1"/>
</dbReference>
<feature type="compositionally biased region" description="Basic and acidic residues" evidence="12">
    <location>
        <begin position="2339"/>
        <end position="2353"/>
    </location>
</feature>
<keyword evidence="13" id="KW-0732">Signal</keyword>
<reference evidence="16" key="1">
    <citation type="submission" date="2016-11" db="UniProtKB">
        <authorList>
            <consortium name="WormBaseParasite"/>
        </authorList>
    </citation>
    <scope>IDENTIFICATION</scope>
</reference>
<dbReference type="PANTHER" id="PTHR45829:SF4">
    <property type="entry name" value="MITOCHONDRIAL CARRIER PROTEIN RIM2"/>
    <property type="match status" value="1"/>
</dbReference>
<dbReference type="Gene3D" id="1.50.40.10">
    <property type="entry name" value="Mitochondrial carrier domain"/>
    <property type="match status" value="2"/>
</dbReference>
<name>A0A1I8I6I5_9PLAT</name>
<dbReference type="InterPro" id="IPR001611">
    <property type="entry name" value="Leu-rich_rpt"/>
</dbReference>
<dbReference type="SMART" id="SM00054">
    <property type="entry name" value="EFh"/>
    <property type="match status" value="2"/>
</dbReference>
<dbReference type="GO" id="GO:1990519">
    <property type="term" value="P:pyrimidine nucleotide import into mitochondrion"/>
    <property type="evidence" value="ECO:0007669"/>
    <property type="project" value="TreeGrafter"/>
</dbReference>
<evidence type="ECO:0000256" key="7">
    <source>
        <dbReference type="ARBA" id="ARBA00022837"/>
    </source>
</evidence>
<evidence type="ECO:0000256" key="2">
    <source>
        <dbReference type="ARBA" id="ARBA00006375"/>
    </source>
</evidence>
<dbReference type="Pfam" id="PF13499">
    <property type="entry name" value="EF-hand_7"/>
    <property type="match status" value="1"/>
</dbReference>
<keyword evidence="8" id="KW-1133">Transmembrane helix</keyword>
<keyword evidence="9" id="KW-0496">Mitochondrion</keyword>
<evidence type="ECO:0000256" key="9">
    <source>
        <dbReference type="ARBA" id="ARBA00023128"/>
    </source>
</evidence>
<comment type="subcellular location">
    <subcellularLocation>
        <location evidence="1">Mitochondrion inner membrane</location>
        <topology evidence="1">Multi-pass membrane protein</topology>
    </subcellularLocation>
</comment>
<feature type="region of interest" description="Disordered" evidence="12">
    <location>
        <begin position="1125"/>
        <end position="1149"/>
    </location>
</feature>
<dbReference type="GO" id="GO:0005743">
    <property type="term" value="C:mitochondrial inner membrane"/>
    <property type="evidence" value="ECO:0007669"/>
    <property type="project" value="UniProtKB-SubCell"/>
</dbReference>
<feature type="signal peptide" evidence="13">
    <location>
        <begin position="1"/>
        <end position="29"/>
    </location>
</feature>
<feature type="compositionally biased region" description="Low complexity" evidence="12">
    <location>
        <begin position="1894"/>
        <end position="1903"/>
    </location>
</feature>
<dbReference type="InterPro" id="IPR018247">
    <property type="entry name" value="EF_Hand_1_Ca_BS"/>
</dbReference>
<dbReference type="Pfam" id="PF13516">
    <property type="entry name" value="LRR_6"/>
    <property type="match status" value="2"/>
</dbReference>
<dbReference type="PANTHER" id="PTHR45829">
    <property type="entry name" value="MITOCHONDRIAL CARRIER PROTEIN RIM2"/>
    <property type="match status" value="1"/>
</dbReference>
<evidence type="ECO:0000256" key="1">
    <source>
        <dbReference type="ARBA" id="ARBA00004448"/>
    </source>
</evidence>
<evidence type="ECO:0000313" key="16">
    <source>
        <dbReference type="WBParaSite" id="maker-uti_cns_0010199-snap-gene-0.5-mRNA-1"/>
    </source>
</evidence>
<keyword evidence="4 11" id="KW-0812">Transmembrane</keyword>
<evidence type="ECO:0000256" key="12">
    <source>
        <dbReference type="SAM" id="MobiDB-lite"/>
    </source>
</evidence>
<dbReference type="Gene3D" id="1.10.238.10">
    <property type="entry name" value="EF-hand"/>
    <property type="match status" value="1"/>
</dbReference>
<feature type="region of interest" description="Disordered" evidence="12">
    <location>
        <begin position="1161"/>
        <end position="1264"/>
    </location>
</feature>